<gene>
    <name evidence="1" type="ORF">PUN28_017060</name>
</gene>
<sequence length="140" mass="16040">MEAFKLLDRHFWIRSQPSGSNILYQRPVADQARKTTAPHCVSSRENDPSCMRACEPKAARKIAAFAKPTIIEGSAGRSLARACVRACVLPACPTRIRVLVLYLTVDDGLVIFKETFREMKRIYKKPLYYIRLLFHFFCNT</sequence>
<comment type="caution">
    <text evidence="1">The sequence shown here is derived from an EMBL/GenBank/DDBJ whole genome shotgun (WGS) entry which is preliminary data.</text>
</comment>
<name>A0AAW2ELR9_9HYME</name>
<keyword evidence="2" id="KW-1185">Reference proteome</keyword>
<dbReference type="EMBL" id="JADYXP020000020">
    <property type="protein sequence ID" value="KAL0104102.1"/>
    <property type="molecule type" value="Genomic_DNA"/>
</dbReference>
<evidence type="ECO:0000313" key="1">
    <source>
        <dbReference type="EMBL" id="KAL0104102.1"/>
    </source>
</evidence>
<proteinExistence type="predicted"/>
<reference evidence="1 2" key="1">
    <citation type="submission" date="2023-03" db="EMBL/GenBank/DDBJ databases">
        <title>High recombination rates correlate with genetic variation in Cardiocondyla obscurior ants.</title>
        <authorList>
            <person name="Errbii M."/>
        </authorList>
    </citation>
    <scope>NUCLEOTIDE SEQUENCE [LARGE SCALE GENOMIC DNA]</scope>
    <source>
        <strain evidence="1">Alpha-2009</strain>
        <tissue evidence="1">Whole body</tissue>
    </source>
</reference>
<protein>
    <submittedName>
        <fullName evidence="1">Uncharacterized protein</fullName>
    </submittedName>
</protein>
<organism evidence="1 2">
    <name type="scientific">Cardiocondyla obscurior</name>
    <dbReference type="NCBI Taxonomy" id="286306"/>
    <lineage>
        <taxon>Eukaryota</taxon>
        <taxon>Metazoa</taxon>
        <taxon>Ecdysozoa</taxon>
        <taxon>Arthropoda</taxon>
        <taxon>Hexapoda</taxon>
        <taxon>Insecta</taxon>
        <taxon>Pterygota</taxon>
        <taxon>Neoptera</taxon>
        <taxon>Endopterygota</taxon>
        <taxon>Hymenoptera</taxon>
        <taxon>Apocrita</taxon>
        <taxon>Aculeata</taxon>
        <taxon>Formicoidea</taxon>
        <taxon>Formicidae</taxon>
        <taxon>Myrmicinae</taxon>
        <taxon>Cardiocondyla</taxon>
    </lineage>
</organism>
<accession>A0AAW2ELR9</accession>
<dbReference type="Proteomes" id="UP001430953">
    <property type="component" value="Unassembled WGS sequence"/>
</dbReference>
<evidence type="ECO:0000313" key="2">
    <source>
        <dbReference type="Proteomes" id="UP001430953"/>
    </source>
</evidence>
<dbReference type="AlphaFoldDB" id="A0AAW2ELR9"/>